<evidence type="ECO:0000313" key="3">
    <source>
        <dbReference type="Proteomes" id="UP001168821"/>
    </source>
</evidence>
<dbReference type="Pfam" id="PF02958">
    <property type="entry name" value="EcKL"/>
    <property type="match status" value="1"/>
</dbReference>
<evidence type="ECO:0000313" key="2">
    <source>
        <dbReference type="EMBL" id="KAJ3646086.1"/>
    </source>
</evidence>
<accession>A0AA38M7C3</accession>
<dbReference type="InterPro" id="IPR011009">
    <property type="entry name" value="Kinase-like_dom_sf"/>
</dbReference>
<dbReference type="PANTHER" id="PTHR11012">
    <property type="entry name" value="PROTEIN KINASE-LIKE DOMAIN-CONTAINING"/>
    <property type="match status" value="1"/>
</dbReference>
<dbReference type="SUPFAM" id="SSF56112">
    <property type="entry name" value="Protein kinase-like (PK-like)"/>
    <property type="match status" value="1"/>
</dbReference>
<dbReference type="Proteomes" id="UP001168821">
    <property type="component" value="Unassembled WGS sequence"/>
</dbReference>
<dbReference type="InterPro" id="IPR015897">
    <property type="entry name" value="CHK_kinase-like"/>
</dbReference>
<comment type="caution">
    <text evidence="2">The sequence shown here is derived from an EMBL/GenBank/DDBJ whole genome shotgun (WGS) entry which is preliminary data.</text>
</comment>
<reference evidence="2" key="1">
    <citation type="journal article" date="2023" name="G3 (Bethesda)">
        <title>Whole genome assemblies of Zophobas morio and Tenebrio molitor.</title>
        <authorList>
            <person name="Kaur S."/>
            <person name="Stinson S.A."/>
            <person name="diCenzo G.C."/>
        </authorList>
    </citation>
    <scope>NUCLEOTIDE SEQUENCE</scope>
    <source>
        <strain evidence="2">QUZm001</strain>
    </source>
</reference>
<gene>
    <name evidence="2" type="ORF">Zmor_023695</name>
</gene>
<feature type="domain" description="CHK kinase-like" evidence="1">
    <location>
        <begin position="129"/>
        <end position="325"/>
    </location>
</feature>
<dbReference type="Gene3D" id="3.90.1200.10">
    <property type="match status" value="1"/>
</dbReference>
<dbReference type="EMBL" id="JALNTZ010000007">
    <property type="protein sequence ID" value="KAJ3646086.1"/>
    <property type="molecule type" value="Genomic_DNA"/>
</dbReference>
<dbReference type="AlphaFoldDB" id="A0AA38M7C3"/>
<dbReference type="SMART" id="SM00587">
    <property type="entry name" value="CHK"/>
    <property type="match status" value="1"/>
</dbReference>
<dbReference type="PANTHER" id="PTHR11012:SF30">
    <property type="entry name" value="PROTEIN KINASE-LIKE DOMAIN-CONTAINING"/>
    <property type="match status" value="1"/>
</dbReference>
<protein>
    <recommendedName>
        <fullName evidence="1">CHK kinase-like domain-containing protein</fullName>
    </recommendedName>
</protein>
<sequence>MEANYSKTEIKQWLEICLLKENLKNITVNSFKFLEKGEGCVGDILFVCAEATDNNNTMKSYSLVLKCSKDNQVLREMSPMKNFFINEIYFYDTLYPTFTKFQLDHGINNPLNGIAKYYGSYVSDDRQVIVVDDLTAKGYSSWDRKKPMLRNHIDLIVQEYAKFHAVSLAMKDQQSEEFDMLTEPLNALIKKFQSMGNNMILQFCSNIQEVYELLREDLDQELLLKWKNFGKFMETNYLKMWLSYKGFRVVNHGDCWNNNFLFQTKDHDLNQPSKVAIIDWQMLRLGPAVSDLSHFLFTCISEEDIQNLQDILEKYHNSLSNYLLQLQTDPAVYSRQQFLEEWAKYSKFGIMMSSTALKVCILEKDEAIDIVEAANKGDFSTAFKVDFRNKTLYKQRMKHVVKYVAEHDLI</sequence>
<name>A0AA38M7C3_9CUCU</name>
<keyword evidence="3" id="KW-1185">Reference proteome</keyword>
<proteinExistence type="predicted"/>
<organism evidence="2 3">
    <name type="scientific">Zophobas morio</name>
    <dbReference type="NCBI Taxonomy" id="2755281"/>
    <lineage>
        <taxon>Eukaryota</taxon>
        <taxon>Metazoa</taxon>
        <taxon>Ecdysozoa</taxon>
        <taxon>Arthropoda</taxon>
        <taxon>Hexapoda</taxon>
        <taxon>Insecta</taxon>
        <taxon>Pterygota</taxon>
        <taxon>Neoptera</taxon>
        <taxon>Endopterygota</taxon>
        <taxon>Coleoptera</taxon>
        <taxon>Polyphaga</taxon>
        <taxon>Cucujiformia</taxon>
        <taxon>Tenebrionidae</taxon>
        <taxon>Zophobas</taxon>
    </lineage>
</organism>
<dbReference type="InterPro" id="IPR004119">
    <property type="entry name" value="EcKL"/>
</dbReference>
<evidence type="ECO:0000259" key="1">
    <source>
        <dbReference type="SMART" id="SM00587"/>
    </source>
</evidence>